<evidence type="ECO:0000313" key="3">
    <source>
        <dbReference type="Proteomes" id="UP001557470"/>
    </source>
</evidence>
<name>A0ABD0XM37_UMBPY</name>
<keyword evidence="1" id="KW-1133">Transmembrane helix</keyword>
<dbReference type="AlphaFoldDB" id="A0ABD0XM37"/>
<sequence>MAYRKVHAPHAASLEREELQASALDLEWDMEKELQDPVLGLDRFQLEYLEHQTAGSSNRVDTDLEPIQPTVSVSPHGRFERLQEEEPSYISHFTRAPPKGERRCSCSLFRYLLAGIGLFILGLLIGHYAHRAKLPTPEPPTHTDILEELLRNITATKIQALHR</sequence>
<keyword evidence="1" id="KW-0812">Transmembrane</keyword>
<accession>A0ABD0XM37</accession>
<evidence type="ECO:0008006" key="4">
    <source>
        <dbReference type="Google" id="ProtNLM"/>
    </source>
</evidence>
<organism evidence="2 3">
    <name type="scientific">Umbra pygmaea</name>
    <name type="common">Eastern mudminnow</name>
    <dbReference type="NCBI Taxonomy" id="75934"/>
    <lineage>
        <taxon>Eukaryota</taxon>
        <taxon>Metazoa</taxon>
        <taxon>Chordata</taxon>
        <taxon>Craniata</taxon>
        <taxon>Vertebrata</taxon>
        <taxon>Euteleostomi</taxon>
        <taxon>Actinopterygii</taxon>
        <taxon>Neopterygii</taxon>
        <taxon>Teleostei</taxon>
        <taxon>Protacanthopterygii</taxon>
        <taxon>Esociformes</taxon>
        <taxon>Umbridae</taxon>
        <taxon>Umbra</taxon>
    </lineage>
</organism>
<proteinExistence type="predicted"/>
<evidence type="ECO:0000256" key="1">
    <source>
        <dbReference type="SAM" id="Phobius"/>
    </source>
</evidence>
<keyword evidence="1" id="KW-0472">Membrane</keyword>
<dbReference type="Proteomes" id="UP001557470">
    <property type="component" value="Unassembled WGS sequence"/>
</dbReference>
<keyword evidence="3" id="KW-1185">Reference proteome</keyword>
<feature type="non-terminal residue" evidence="2">
    <location>
        <position position="163"/>
    </location>
</feature>
<dbReference type="EMBL" id="JAGEUA010000001">
    <property type="protein sequence ID" value="KAL1022463.1"/>
    <property type="molecule type" value="Genomic_DNA"/>
</dbReference>
<comment type="caution">
    <text evidence="2">The sequence shown here is derived from an EMBL/GenBank/DDBJ whole genome shotgun (WGS) entry which is preliminary data.</text>
</comment>
<evidence type="ECO:0000313" key="2">
    <source>
        <dbReference type="EMBL" id="KAL1022463.1"/>
    </source>
</evidence>
<protein>
    <recommendedName>
        <fullName evidence="4">Inactive N-acetylated-alpha-linked acidic dipeptidase-like protein 2</fullName>
    </recommendedName>
</protein>
<reference evidence="2 3" key="1">
    <citation type="submission" date="2024-06" db="EMBL/GenBank/DDBJ databases">
        <authorList>
            <person name="Pan Q."/>
            <person name="Wen M."/>
            <person name="Jouanno E."/>
            <person name="Zahm M."/>
            <person name="Klopp C."/>
            <person name="Cabau C."/>
            <person name="Louis A."/>
            <person name="Berthelot C."/>
            <person name="Parey E."/>
            <person name="Roest Crollius H."/>
            <person name="Montfort J."/>
            <person name="Robinson-Rechavi M."/>
            <person name="Bouchez O."/>
            <person name="Lampietro C."/>
            <person name="Lopez Roques C."/>
            <person name="Donnadieu C."/>
            <person name="Postlethwait J."/>
            <person name="Bobe J."/>
            <person name="Verreycken H."/>
            <person name="Guiguen Y."/>
        </authorList>
    </citation>
    <scope>NUCLEOTIDE SEQUENCE [LARGE SCALE GENOMIC DNA]</scope>
    <source>
        <strain evidence="2">Up_M1</strain>
        <tissue evidence="2">Testis</tissue>
    </source>
</reference>
<feature type="transmembrane region" description="Helical" evidence="1">
    <location>
        <begin position="108"/>
        <end position="129"/>
    </location>
</feature>
<gene>
    <name evidence="2" type="ORF">UPYG_G00028010</name>
</gene>